<dbReference type="AlphaFoldDB" id="A0A5C6BXC1"/>
<keyword evidence="1" id="KW-1133">Transmembrane helix</keyword>
<gene>
    <name evidence="2" type="ORF">Poly21_36670</name>
</gene>
<evidence type="ECO:0000313" key="2">
    <source>
        <dbReference type="EMBL" id="TWU16462.1"/>
    </source>
</evidence>
<proteinExistence type="predicted"/>
<accession>A0A5C6BXC1</accession>
<protein>
    <submittedName>
        <fullName evidence="2">Uncharacterized protein</fullName>
    </submittedName>
</protein>
<dbReference type="Proteomes" id="UP000319908">
    <property type="component" value="Unassembled WGS sequence"/>
</dbReference>
<sequence>MQTALSIAMIAIGLLMFLGGYTKSESTVYRMLVARSRPLWGSNVHVFYVVSGLLVACVGVLMSFGFLDR</sequence>
<evidence type="ECO:0000313" key="3">
    <source>
        <dbReference type="Proteomes" id="UP000319908"/>
    </source>
</evidence>
<reference evidence="2 3" key="1">
    <citation type="journal article" date="2020" name="Antonie Van Leeuwenhoek">
        <title>Rhodopirellula heiligendammensis sp. nov., Rhodopirellula pilleata sp. nov., and Rhodopirellula solitaria sp. nov. isolated from natural or artificial marine surfaces in Northern Germany and California, USA, and emended description of the genus Rhodopirellula.</title>
        <authorList>
            <person name="Kallscheuer N."/>
            <person name="Wiegand S."/>
            <person name="Jogler M."/>
            <person name="Boedeker C."/>
            <person name="Peeters S.H."/>
            <person name="Rast P."/>
            <person name="Heuer A."/>
            <person name="Jetten M.S.M."/>
            <person name="Rohde M."/>
            <person name="Jogler C."/>
        </authorList>
    </citation>
    <scope>NUCLEOTIDE SEQUENCE [LARGE SCALE GENOMIC DNA]</scope>
    <source>
        <strain evidence="2 3">Poly21</strain>
    </source>
</reference>
<dbReference type="EMBL" id="SJPU01000002">
    <property type="protein sequence ID" value="TWU16462.1"/>
    <property type="molecule type" value="Genomic_DNA"/>
</dbReference>
<organism evidence="2 3">
    <name type="scientific">Allorhodopirellula heiligendammensis</name>
    <dbReference type="NCBI Taxonomy" id="2714739"/>
    <lineage>
        <taxon>Bacteria</taxon>
        <taxon>Pseudomonadati</taxon>
        <taxon>Planctomycetota</taxon>
        <taxon>Planctomycetia</taxon>
        <taxon>Pirellulales</taxon>
        <taxon>Pirellulaceae</taxon>
        <taxon>Allorhodopirellula</taxon>
    </lineage>
</organism>
<comment type="caution">
    <text evidence="2">The sequence shown here is derived from an EMBL/GenBank/DDBJ whole genome shotgun (WGS) entry which is preliminary data.</text>
</comment>
<evidence type="ECO:0000256" key="1">
    <source>
        <dbReference type="SAM" id="Phobius"/>
    </source>
</evidence>
<feature type="transmembrane region" description="Helical" evidence="1">
    <location>
        <begin position="48"/>
        <end position="67"/>
    </location>
</feature>
<keyword evidence="1" id="KW-0472">Membrane</keyword>
<name>A0A5C6BXC1_9BACT</name>
<keyword evidence="1" id="KW-0812">Transmembrane</keyword>
<keyword evidence="3" id="KW-1185">Reference proteome</keyword>